<feature type="compositionally biased region" description="Basic and acidic residues" evidence="1">
    <location>
        <begin position="116"/>
        <end position="126"/>
    </location>
</feature>
<sequence>MSKPLLIAAATAAAFAGLGFAAPAAAQANEKVLIVYGKDPCPTTKAGEEIVVCARKPESDRYRIPEDLRTTNPGPADRWADRAKSLQSVGASGTGSCTATGAGGWGGCWSKMMNEARDQRKADATETRAPTDSTTTGDTGVRAVLKGDN</sequence>
<feature type="chain" id="PRO_5045133967" evidence="2">
    <location>
        <begin position="22"/>
        <end position="149"/>
    </location>
</feature>
<proteinExistence type="predicted"/>
<dbReference type="Proteomes" id="UP001169764">
    <property type="component" value="Unassembled WGS sequence"/>
</dbReference>
<evidence type="ECO:0000256" key="2">
    <source>
        <dbReference type="SAM" id="SignalP"/>
    </source>
</evidence>
<dbReference type="RefSeq" id="WP_303540778.1">
    <property type="nucleotide sequence ID" value="NZ_JAUOTP010000002.1"/>
</dbReference>
<organism evidence="3 4">
    <name type="scientific">Sphingomonas natans</name>
    <dbReference type="NCBI Taxonomy" id="3063330"/>
    <lineage>
        <taxon>Bacteria</taxon>
        <taxon>Pseudomonadati</taxon>
        <taxon>Pseudomonadota</taxon>
        <taxon>Alphaproteobacteria</taxon>
        <taxon>Sphingomonadales</taxon>
        <taxon>Sphingomonadaceae</taxon>
        <taxon>Sphingomonas</taxon>
    </lineage>
</organism>
<dbReference type="EMBL" id="JAUOTP010000002">
    <property type="protein sequence ID" value="MDO6413976.1"/>
    <property type="molecule type" value="Genomic_DNA"/>
</dbReference>
<feature type="compositionally biased region" description="Polar residues" evidence="1">
    <location>
        <begin position="128"/>
        <end position="138"/>
    </location>
</feature>
<accession>A0ABT8Y6P9</accession>
<reference evidence="3" key="1">
    <citation type="submission" date="2023-07" db="EMBL/GenBank/DDBJ databases">
        <authorList>
            <person name="Kim M."/>
        </authorList>
    </citation>
    <scope>NUCLEOTIDE SEQUENCE</scope>
    <source>
        <strain evidence="3">BIUV-7</strain>
    </source>
</reference>
<evidence type="ECO:0000313" key="4">
    <source>
        <dbReference type="Proteomes" id="UP001169764"/>
    </source>
</evidence>
<feature type="signal peptide" evidence="2">
    <location>
        <begin position="1"/>
        <end position="21"/>
    </location>
</feature>
<protein>
    <submittedName>
        <fullName evidence="3">Uncharacterized protein</fullName>
    </submittedName>
</protein>
<gene>
    <name evidence="3" type="ORF">Q4F19_06245</name>
</gene>
<keyword evidence="2" id="KW-0732">Signal</keyword>
<evidence type="ECO:0000313" key="3">
    <source>
        <dbReference type="EMBL" id="MDO6413976.1"/>
    </source>
</evidence>
<feature type="region of interest" description="Disordered" evidence="1">
    <location>
        <begin position="116"/>
        <end position="149"/>
    </location>
</feature>
<keyword evidence="4" id="KW-1185">Reference proteome</keyword>
<name>A0ABT8Y6P9_9SPHN</name>
<comment type="caution">
    <text evidence="3">The sequence shown here is derived from an EMBL/GenBank/DDBJ whole genome shotgun (WGS) entry which is preliminary data.</text>
</comment>
<evidence type="ECO:0000256" key="1">
    <source>
        <dbReference type="SAM" id="MobiDB-lite"/>
    </source>
</evidence>